<organism evidence="2 3">
    <name type="scientific">Luteimonas cucumeris</name>
    <dbReference type="NCBI Taxonomy" id="985012"/>
    <lineage>
        <taxon>Bacteria</taxon>
        <taxon>Pseudomonadati</taxon>
        <taxon>Pseudomonadota</taxon>
        <taxon>Gammaproteobacteria</taxon>
        <taxon>Lysobacterales</taxon>
        <taxon>Lysobacteraceae</taxon>
        <taxon>Luteimonas</taxon>
    </lineage>
</organism>
<feature type="domain" description="Sulfatase-modifying factor enzyme-like" evidence="1">
    <location>
        <begin position="12"/>
        <end position="312"/>
    </location>
</feature>
<gene>
    <name evidence="2" type="ORF">IP90_01108</name>
</gene>
<dbReference type="AlphaFoldDB" id="A0A562LBM3"/>
<dbReference type="Pfam" id="PF03781">
    <property type="entry name" value="FGE-sulfatase"/>
    <property type="match status" value="1"/>
</dbReference>
<dbReference type="Gene3D" id="3.90.1580.10">
    <property type="entry name" value="paralog of FGE (formylglycine-generating enzyme)"/>
    <property type="match status" value="1"/>
</dbReference>
<comment type="caution">
    <text evidence="2">The sequence shown here is derived from an EMBL/GenBank/DDBJ whole genome shotgun (WGS) entry which is preliminary data.</text>
</comment>
<name>A0A562LBM3_9GAMM</name>
<dbReference type="InterPro" id="IPR051043">
    <property type="entry name" value="Sulfatase_Mod_Factor_Kinase"/>
</dbReference>
<dbReference type="PANTHER" id="PTHR23150">
    <property type="entry name" value="SULFATASE MODIFYING FACTOR 1, 2"/>
    <property type="match status" value="1"/>
</dbReference>
<dbReference type="SUPFAM" id="SSF56436">
    <property type="entry name" value="C-type lectin-like"/>
    <property type="match status" value="1"/>
</dbReference>
<dbReference type="InterPro" id="IPR005532">
    <property type="entry name" value="SUMF_dom"/>
</dbReference>
<keyword evidence="3" id="KW-1185">Reference proteome</keyword>
<dbReference type="EMBL" id="VLKN01000002">
    <property type="protein sequence ID" value="TWI04966.1"/>
    <property type="molecule type" value="Genomic_DNA"/>
</dbReference>
<reference evidence="2 3" key="1">
    <citation type="journal article" date="2015" name="Stand. Genomic Sci.">
        <title>Genomic Encyclopedia of Bacterial and Archaeal Type Strains, Phase III: the genomes of soil and plant-associated and newly described type strains.</title>
        <authorList>
            <person name="Whitman W.B."/>
            <person name="Woyke T."/>
            <person name="Klenk H.P."/>
            <person name="Zhou Y."/>
            <person name="Lilburn T.G."/>
            <person name="Beck B.J."/>
            <person name="De Vos P."/>
            <person name="Vandamme P."/>
            <person name="Eisen J.A."/>
            <person name="Garrity G."/>
            <person name="Hugenholtz P."/>
            <person name="Kyrpides N.C."/>
        </authorList>
    </citation>
    <scope>NUCLEOTIDE SEQUENCE [LARGE SCALE GENOMIC DNA]</scope>
    <source>
        <strain evidence="2 3">CGMCC 1.10821</strain>
    </source>
</reference>
<dbReference type="InterPro" id="IPR016187">
    <property type="entry name" value="CTDL_fold"/>
</dbReference>
<accession>A0A562LBM3</accession>
<evidence type="ECO:0000313" key="3">
    <source>
        <dbReference type="Proteomes" id="UP000315167"/>
    </source>
</evidence>
<proteinExistence type="predicted"/>
<evidence type="ECO:0000313" key="2">
    <source>
        <dbReference type="EMBL" id="TWI04966.1"/>
    </source>
</evidence>
<dbReference type="InterPro" id="IPR042095">
    <property type="entry name" value="SUMF_sf"/>
</dbReference>
<protein>
    <submittedName>
        <fullName evidence="2">Formylglycine-generating enzyme required for sulfatase activity</fullName>
    </submittedName>
</protein>
<sequence length="315" mass="35278">MNREAPIQVAPENMVHIPGGDFMMGSNDHYPEEKPAHKVSVGAFWMDRHVVTNRDFARFVAATGHVTLAEKPADAADYPGADPAMLAPSSVVFVAPPGRVDLRNHYNWWHYVQGADWRHPRGPDTSIDGMDDHPVVHVAYEDAEAYAAWAGKALPTEAEWEFAARGGLAGAEFSWGDELNPEGRWMANTWQGEFPWQNLQEDGHQWTAPVGSFPANGYGLHDMAGNVWEWTTDWYQDHSQIQQHSCCTLENPRGGTAETSHDPRNPQVKIPRRVMKGGSHLCAPNYCRRYRPAARMAQPIDTSTCHLGFRCIVRL</sequence>
<dbReference type="Proteomes" id="UP000315167">
    <property type="component" value="Unassembled WGS sequence"/>
</dbReference>
<dbReference type="GO" id="GO:0120147">
    <property type="term" value="F:formylglycine-generating oxidase activity"/>
    <property type="evidence" value="ECO:0007669"/>
    <property type="project" value="TreeGrafter"/>
</dbReference>
<evidence type="ECO:0000259" key="1">
    <source>
        <dbReference type="Pfam" id="PF03781"/>
    </source>
</evidence>
<dbReference type="PANTHER" id="PTHR23150:SF19">
    <property type="entry name" value="FORMYLGLYCINE-GENERATING ENZYME"/>
    <property type="match status" value="1"/>
</dbReference>